<keyword evidence="2" id="KW-1185">Reference proteome</keyword>
<dbReference type="Gene3D" id="1.10.3210.10">
    <property type="entry name" value="Hypothetical protein af1432"/>
    <property type="match status" value="1"/>
</dbReference>
<gene>
    <name evidence="1" type="ORF">ACE5LO_01235</name>
</gene>
<dbReference type="RefSeq" id="WP_375518258.1">
    <property type="nucleotide sequence ID" value="NZ_JBHIRY010000001.1"/>
</dbReference>
<dbReference type="Proteomes" id="UP001580430">
    <property type="component" value="Unassembled WGS sequence"/>
</dbReference>
<dbReference type="EMBL" id="JBHIRY010000001">
    <property type="protein sequence ID" value="MFB5759006.1"/>
    <property type="molecule type" value="Genomic_DNA"/>
</dbReference>
<evidence type="ECO:0000313" key="2">
    <source>
        <dbReference type="Proteomes" id="UP001580430"/>
    </source>
</evidence>
<protein>
    <submittedName>
        <fullName evidence="1">GTP pyrophosphokinase</fullName>
    </submittedName>
</protein>
<sequence>MSSQLEKAISIAVNAHFGQVDKGGNPYLLHPLRVMRKLYTEDEKIVGVLHDVIEDTDITIDDLKREGFSKEITDAIFALTRQEGESYMGFIHRLKTNELARTIKIVDIEDNIVLSRIPEPTDTDYKRIEKYKKALGELKK</sequence>
<organism evidence="1 2">
    <name type="scientific">Paenibacillus medicaginis</name>
    <dbReference type="NCBI Taxonomy" id="1470560"/>
    <lineage>
        <taxon>Bacteria</taxon>
        <taxon>Bacillati</taxon>
        <taxon>Bacillota</taxon>
        <taxon>Bacilli</taxon>
        <taxon>Bacillales</taxon>
        <taxon>Paenibacillaceae</taxon>
        <taxon>Paenibacillus</taxon>
    </lineage>
</organism>
<dbReference type="SUPFAM" id="SSF109604">
    <property type="entry name" value="HD-domain/PDEase-like"/>
    <property type="match status" value="1"/>
</dbReference>
<name>A0ABV5BUP4_9BACL</name>
<accession>A0ABV5BUP4</accession>
<evidence type="ECO:0000313" key="1">
    <source>
        <dbReference type="EMBL" id="MFB5759006.1"/>
    </source>
</evidence>
<reference evidence="1 2" key="1">
    <citation type="submission" date="2024-09" db="EMBL/GenBank/DDBJ databases">
        <title>Paenibacillus zeirhizospherea sp. nov., isolated from surface of the maize (Zea mays) roots in a horticulture field, Hungary.</title>
        <authorList>
            <person name="Marton D."/>
            <person name="Farkas M."/>
            <person name="Bedics A."/>
            <person name="Toth E."/>
            <person name="Tancsics A."/>
            <person name="Boka K."/>
            <person name="Marati G."/>
            <person name="Kriszt B."/>
            <person name="Cserhati M."/>
        </authorList>
    </citation>
    <scope>NUCLEOTIDE SEQUENCE [LARGE SCALE GENOMIC DNA]</scope>
    <source>
        <strain evidence="1 2">JCM 18446</strain>
    </source>
</reference>
<proteinExistence type="predicted"/>
<comment type="caution">
    <text evidence="1">The sequence shown here is derived from an EMBL/GenBank/DDBJ whole genome shotgun (WGS) entry which is preliminary data.</text>
</comment>